<evidence type="ECO:0000313" key="2">
    <source>
        <dbReference type="Proteomes" id="UP001064489"/>
    </source>
</evidence>
<name>A0AAD5NMZ8_ACENE</name>
<dbReference type="EMBL" id="JAJSOW010000104">
    <property type="protein sequence ID" value="KAI9169156.1"/>
    <property type="molecule type" value="Genomic_DNA"/>
</dbReference>
<dbReference type="AlphaFoldDB" id="A0AAD5NMZ8"/>
<reference evidence="1" key="1">
    <citation type="journal article" date="2022" name="Plant J.">
        <title>Strategies of tolerance reflected in two North American maple genomes.</title>
        <authorList>
            <person name="McEvoy S.L."/>
            <person name="Sezen U.U."/>
            <person name="Trouern-Trend A."/>
            <person name="McMahon S.M."/>
            <person name="Schaberg P.G."/>
            <person name="Yang J."/>
            <person name="Wegrzyn J.L."/>
            <person name="Swenson N.G."/>
        </authorList>
    </citation>
    <scope>NUCLEOTIDE SEQUENCE</scope>
    <source>
        <strain evidence="1">91603</strain>
    </source>
</reference>
<evidence type="ECO:0000313" key="1">
    <source>
        <dbReference type="EMBL" id="KAI9169156.1"/>
    </source>
</evidence>
<reference evidence="1" key="2">
    <citation type="submission" date="2023-02" db="EMBL/GenBank/DDBJ databases">
        <authorList>
            <person name="Swenson N.G."/>
            <person name="Wegrzyn J.L."/>
            <person name="Mcevoy S.L."/>
        </authorList>
    </citation>
    <scope>NUCLEOTIDE SEQUENCE</scope>
    <source>
        <strain evidence="1">91603</strain>
        <tissue evidence="1">Leaf</tissue>
    </source>
</reference>
<dbReference type="Proteomes" id="UP001064489">
    <property type="component" value="Chromosome 7"/>
</dbReference>
<proteinExistence type="predicted"/>
<gene>
    <name evidence="1" type="ORF">LWI28_007836</name>
</gene>
<sequence length="198" mass="23053">MLFIAKRLSHAKSLTMSLKFMEPRAIIRFTNAFDREIKLEEQYKQQNFLLMIRQLKFLHINQLNESRVKNIIEIIDNSEEIIDKSEEIEFEFGGLITHGESIDNIDFDYSIVLPKLLKYETLKTLTLKGPCSFRILSSLSLGFKSLTILKPSGTSIEYGYHRKKKDIRICDLFSGCFNLETLNIKAPRLLHLTISIDY</sequence>
<keyword evidence="2" id="KW-1185">Reference proteome</keyword>
<accession>A0AAD5NMZ8</accession>
<protein>
    <submittedName>
        <fullName evidence="1">Uncharacterized protein</fullName>
    </submittedName>
</protein>
<comment type="caution">
    <text evidence="1">The sequence shown here is derived from an EMBL/GenBank/DDBJ whole genome shotgun (WGS) entry which is preliminary data.</text>
</comment>
<organism evidence="1 2">
    <name type="scientific">Acer negundo</name>
    <name type="common">Box elder</name>
    <dbReference type="NCBI Taxonomy" id="4023"/>
    <lineage>
        <taxon>Eukaryota</taxon>
        <taxon>Viridiplantae</taxon>
        <taxon>Streptophyta</taxon>
        <taxon>Embryophyta</taxon>
        <taxon>Tracheophyta</taxon>
        <taxon>Spermatophyta</taxon>
        <taxon>Magnoliopsida</taxon>
        <taxon>eudicotyledons</taxon>
        <taxon>Gunneridae</taxon>
        <taxon>Pentapetalae</taxon>
        <taxon>rosids</taxon>
        <taxon>malvids</taxon>
        <taxon>Sapindales</taxon>
        <taxon>Sapindaceae</taxon>
        <taxon>Hippocastanoideae</taxon>
        <taxon>Acereae</taxon>
        <taxon>Acer</taxon>
    </lineage>
</organism>